<dbReference type="EMBL" id="LFZX01000023">
    <property type="protein sequence ID" value="KNC68424.1"/>
    <property type="molecule type" value="Genomic_DNA"/>
</dbReference>
<dbReference type="PATRIC" id="fig|43658.6.peg.2873"/>
<dbReference type="AlphaFoldDB" id="A0A0L0EVI6"/>
<proteinExistence type="predicted"/>
<gene>
    <name evidence="1" type="ORF">AC626_04725</name>
</gene>
<comment type="caution">
    <text evidence="1">The sequence shown here is derived from an EMBL/GenBank/DDBJ whole genome shotgun (WGS) entry which is preliminary data.</text>
</comment>
<dbReference type="Proteomes" id="UP000036850">
    <property type="component" value="Unassembled WGS sequence"/>
</dbReference>
<protein>
    <submittedName>
        <fullName evidence="1">Uncharacterized protein</fullName>
    </submittedName>
</protein>
<sequence>MAYELMIWKDEGITLEDWLEAVDKCELTKPDTAGIELRNPSNGEKVSIQGAHGDVAVKFTEKGFLGLLNKTSWHTSFFFRHSYGAFVYTDSLELPENPVRIAAVKLAKLLDAKIIGEEDEEYHW</sequence>
<name>A0A0L0EVI6_9GAMM</name>
<evidence type="ECO:0000313" key="1">
    <source>
        <dbReference type="EMBL" id="KNC68424.1"/>
    </source>
</evidence>
<accession>A0A0L0EVI6</accession>
<organism evidence="1 2">
    <name type="scientific">Pseudoalteromonas rubra</name>
    <dbReference type="NCBI Taxonomy" id="43658"/>
    <lineage>
        <taxon>Bacteria</taxon>
        <taxon>Pseudomonadati</taxon>
        <taxon>Pseudomonadota</taxon>
        <taxon>Gammaproteobacteria</taxon>
        <taxon>Alteromonadales</taxon>
        <taxon>Pseudoalteromonadaceae</taxon>
        <taxon>Pseudoalteromonas</taxon>
    </lineage>
</organism>
<reference evidence="2" key="1">
    <citation type="submission" date="2015-07" db="EMBL/GenBank/DDBJ databases">
        <title>Draft genome sequence of a Pseudoalteromonas rubra strain, OCN096, isolated from Kaneohe Bay, Oahu, Hawaii.</title>
        <authorList>
            <person name="Beurmann S."/>
            <person name="Ushijima B."/>
            <person name="Belcaid M."/>
            <person name="Callahan S.M."/>
            <person name="Aeby G.S."/>
        </authorList>
    </citation>
    <scope>NUCLEOTIDE SEQUENCE [LARGE SCALE GENOMIC DNA]</scope>
    <source>
        <strain evidence="2">OCN096</strain>
    </source>
</reference>
<evidence type="ECO:0000313" key="2">
    <source>
        <dbReference type="Proteomes" id="UP000036850"/>
    </source>
</evidence>